<feature type="transmembrane region" description="Helical" evidence="7">
    <location>
        <begin position="731"/>
        <end position="751"/>
    </location>
</feature>
<dbReference type="InterPro" id="IPR051572">
    <property type="entry name" value="VTC_Complex_Subunit"/>
</dbReference>
<organism evidence="9 10">
    <name type="scientific">Exophiala bonariae</name>
    <dbReference type="NCBI Taxonomy" id="1690606"/>
    <lineage>
        <taxon>Eukaryota</taxon>
        <taxon>Fungi</taxon>
        <taxon>Dikarya</taxon>
        <taxon>Ascomycota</taxon>
        <taxon>Pezizomycotina</taxon>
        <taxon>Eurotiomycetes</taxon>
        <taxon>Chaetothyriomycetidae</taxon>
        <taxon>Chaetothyriales</taxon>
        <taxon>Herpotrichiellaceae</taxon>
        <taxon>Exophiala</taxon>
    </lineage>
</organism>
<evidence type="ECO:0000259" key="8">
    <source>
        <dbReference type="PROSITE" id="PS51382"/>
    </source>
</evidence>
<keyword evidence="10" id="KW-1185">Reference proteome</keyword>
<dbReference type="PANTHER" id="PTHR46140:SF2">
    <property type="entry name" value="VACUOLAR TRANSPORTER CHAPERONE 3 COMPLEX SUBUNIT 3-RELATED"/>
    <property type="match status" value="1"/>
</dbReference>
<dbReference type="CDD" id="cd14480">
    <property type="entry name" value="SPX_VTC2_like"/>
    <property type="match status" value="1"/>
</dbReference>
<evidence type="ECO:0000256" key="5">
    <source>
        <dbReference type="ARBA" id="ARBA00023136"/>
    </source>
</evidence>
<evidence type="ECO:0000313" key="9">
    <source>
        <dbReference type="EMBL" id="KAK5050080.1"/>
    </source>
</evidence>
<evidence type="ECO:0000256" key="4">
    <source>
        <dbReference type="ARBA" id="ARBA00022989"/>
    </source>
</evidence>
<evidence type="ECO:0000256" key="2">
    <source>
        <dbReference type="ARBA" id="ARBA00022554"/>
    </source>
</evidence>
<proteinExistence type="predicted"/>
<dbReference type="RefSeq" id="XP_064704890.1">
    <property type="nucleotide sequence ID" value="XM_064847778.1"/>
</dbReference>
<keyword evidence="2" id="KW-0926">Vacuole</keyword>
<feature type="region of interest" description="Disordered" evidence="6">
    <location>
        <begin position="559"/>
        <end position="604"/>
    </location>
</feature>
<dbReference type="InterPro" id="IPR042267">
    <property type="entry name" value="VTC_sf"/>
</dbReference>
<dbReference type="InterPro" id="IPR003807">
    <property type="entry name" value="DUF202"/>
</dbReference>
<dbReference type="Proteomes" id="UP001358417">
    <property type="component" value="Unassembled WGS sequence"/>
</dbReference>
<evidence type="ECO:0000256" key="1">
    <source>
        <dbReference type="ARBA" id="ARBA00004128"/>
    </source>
</evidence>
<name>A0AAV9N5G9_9EURO</name>
<reference evidence="9 10" key="1">
    <citation type="submission" date="2023-08" db="EMBL/GenBank/DDBJ databases">
        <title>Black Yeasts Isolated from many extreme environments.</title>
        <authorList>
            <person name="Coleine C."/>
            <person name="Stajich J.E."/>
            <person name="Selbmann L."/>
        </authorList>
    </citation>
    <scope>NUCLEOTIDE SEQUENCE [LARGE SCALE GENOMIC DNA]</scope>
    <source>
        <strain evidence="9 10">CCFEE 5792</strain>
    </source>
</reference>
<dbReference type="Gene3D" id="3.20.100.30">
    <property type="entry name" value="VTC, catalytic tunnel domain"/>
    <property type="match status" value="1"/>
</dbReference>
<dbReference type="InterPro" id="IPR004331">
    <property type="entry name" value="SPX_dom"/>
</dbReference>
<feature type="domain" description="SPX" evidence="8">
    <location>
        <begin position="1"/>
        <end position="155"/>
    </location>
</feature>
<comment type="subcellular location">
    <subcellularLocation>
        <location evidence="1">Vacuole membrane</location>
        <topology evidence="1">Multi-pass membrane protein</topology>
    </subcellularLocation>
</comment>
<dbReference type="GO" id="GO:0006799">
    <property type="term" value="P:polyphosphate biosynthetic process"/>
    <property type="evidence" value="ECO:0007669"/>
    <property type="project" value="UniProtKB-ARBA"/>
</dbReference>
<keyword evidence="3 7" id="KW-0812">Transmembrane</keyword>
<protein>
    <recommendedName>
        <fullName evidence="8">SPX domain-containing protein</fullName>
    </recommendedName>
</protein>
<sequence length="789" mass="89900">MRFGKTLSDSIYPPWKDKYLQYDKIKKLLREDETSPQGRGGESGWTEQDEENFVHELTVTQLEKVHQHQVTTFNALRDRAAACEAKLPNQEAEDAGKSEDDLKDIAKETLKELDSISKELNELRKFSRVNYTGFLKAAKKHDRRRGLKYRVRPILQVRLAQTPFNQEDYSPLLFRLSAMYSWARQKLGEEDADTTDPATDARSKDTYKAYKYWVHVDNLLEVKTYILRRLPVLVYNPQSMKIVDSAQKDPTLTSIYFDNDKFDLYQGKVDKGTAGDSVRLRWTGQLGDKPEIVLEKKTVGEESESRDIRLTIKEKYVESFLKGEYKLEKQIQKLEDRLGSDAEEVKTFKANVEEIQSFIKDKGLEPVLRASYTRTAFQIPGDDRIRVSLDTDLAFIREDAFDSDRPCRDPEDWHRSDIDKEQLEYPFTSIKKGEISRFQHAVLEIKVKESKFTRNNTWLQDLMNSHLVKEEKKFSKFVHGVALLFEDYVNSFPFWLSDLETDIRRDPVTAFKEEQVREAKQAEDEMAVGSFLGTSKFSSSMKGKAGSPAKALERRISGNFSQSVQSPARPKPADQLQSTAEEPDSDDDGLQSGNQVDTQESGRGLRSYLPAFSNSRYARRRRQGTAWEDAPLPPGVKDPGNWIKDQGTLKVEAKVWLANQRTFVKWQHISVLLATLSLGLYNAAGVDNNIARILSLVYTAFAVFAGIWGWGIYLWRSKLITERSGKDFDNAIGPFVVSVGLACALILNFAFKYNAAIADHGHTGNSTVLGSMGRLTPTDIAQDMFVPEL</sequence>
<dbReference type="GO" id="GO:0033254">
    <property type="term" value="C:vacuolar transporter chaperone complex"/>
    <property type="evidence" value="ECO:0007669"/>
    <property type="project" value="TreeGrafter"/>
</dbReference>
<feature type="compositionally biased region" description="Polar residues" evidence="6">
    <location>
        <begin position="591"/>
        <end position="601"/>
    </location>
</feature>
<dbReference type="GeneID" id="89972379"/>
<dbReference type="PANTHER" id="PTHR46140">
    <property type="entry name" value="VACUOLAR TRANSPORTER CHAPERONE 1-RELATED"/>
    <property type="match status" value="1"/>
</dbReference>
<keyword evidence="4 7" id="KW-1133">Transmembrane helix</keyword>
<evidence type="ECO:0000313" key="10">
    <source>
        <dbReference type="Proteomes" id="UP001358417"/>
    </source>
</evidence>
<feature type="transmembrane region" description="Helical" evidence="7">
    <location>
        <begin position="696"/>
        <end position="715"/>
    </location>
</feature>
<dbReference type="EMBL" id="JAVRRD010000018">
    <property type="protein sequence ID" value="KAK5050080.1"/>
    <property type="molecule type" value="Genomic_DNA"/>
</dbReference>
<dbReference type="AlphaFoldDB" id="A0AAV9N5G9"/>
<accession>A0AAV9N5G9</accession>
<comment type="caution">
    <text evidence="9">The sequence shown here is derived from an EMBL/GenBank/DDBJ whole genome shotgun (WGS) entry which is preliminary data.</text>
</comment>
<dbReference type="Pfam" id="PF02656">
    <property type="entry name" value="DUF202"/>
    <property type="match status" value="1"/>
</dbReference>
<evidence type="ECO:0000256" key="7">
    <source>
        <dbReference type="SAM" id="Phobius"/>
    </source>
</evidence>
<gene>
    <name evidence="9" type="ORF">LTR84_004200</name>
</gene>
<feature type="transmembrane region" description="Helical" evidence="7">
    <location>
        <begin position="666"/>
        <end position="684"/>
    </location>
</feature>
<dbReference type="GO" id="GO:0000329">
    <property type="term" value="C:fungal-type vacuole membrane"/>
    <property type="evidence" value="ECO:0007669"/>
    <property type="project" value="TreeGrafter"/>
</dbReference>
<evidence type="ECO:0000256" key="3">
    <source>
        <dbReference type="ARBA" id="ARBA00022692"/>
    </source>
</evidence>
<dbReference type="FunFam" id="3.20.100.30:FF:000002">
    <property type="entry name" value="Vacuolar transporter chaperone"/>
    <property type="match status" value="1"/>
</dbReference>
<dbReference type="InterPro" id="IPR018966">
    <property type="entry name" value="VTC_domain"/>
</dbReference>
<keyword evidence="5 7" id="KW-0472">Membrane</keyword>
<dbReference type="PROSITE" id="PS51382">
    <property type="entry name" value="SPX"/>
    <property type="match status" value="1"/>
</dbReference>
<evidence type="ECO:0000256" key="6">
    <source>
        <dbReference type="SAM" id="MobiDB-lite"/>
    </source>
</evidence>
<dbReference type="Pfam" id="PF09359">
    <property type="entry name" value="VTC"/>
    <property type="match status" value="1"/>
</dbReference>